<dbReference type="Gene3D" id="1.10.510.10">
    <property type="entry name" value="Transferase(Phosphotransferase) domain 1"/>
    <property type="match status" value="1"/>
</dbReference>
<name>A0A167WHC1_9AGAM</name>
<sequence length="79" mass="8950">MAGCVIAVKVLKVYKTSNMEKILKGFTREAVIWRQLSHPNVLPFYGIFRLGGSNSPRLSPWMKNGALVEEKLQDAYPRV</sequence>
<dbReference type="STRING" id="436010.A0A167WHC1"/>
<dbReference type="InterPro" id="IPR011009">
    <property type="entry name" value="Kinase-like_dom_sf"/>
</dbReference>
<dbReference type="SUPFAM" id="SSF56112">
    <property type="entry name" value="Protein kinase-like (PK-like)"/>
    <property type="match status" value="1"/>
</dbReference>
<reference evidence="1 2" key="1">
    <citation type="journal article" date="2016" name="Mol. Biol. Evol.">
        <title>Comparative Genomics of Early-Diverging Mushroom-Forming Fungi Provides Insights into the Origins of Lignocellulose Decay Capabilities.</title>
        <authorList>
            <person name="Nagy L.G."/>
            <person name="Riley R."/>
            <person name="Tritt A."/>
            <person name="Adam C."/>
            <person name="Daum C."/>
            <person name="Floudas D."/>
            <person name="Sun H."/>
            <person name="Yadav J.S."/>
            <person name="Pangilinan J."/>
            <person name="Larsson K.H."/>
            <person name="Matsuura K."/>
            <person name="Barry K."/>
            <person name="Labutti K."/>
            <person name="Kuo R."/>
            <person name="Ohm R.A."/>
            <person name="Bhattacharya S.S."/>
            <person name="Shirouzu T."/>
            <person name="Yoshinaga Y."/>
            <person name="Martin F.M."/>
            <person name="Grigoriev I.V."/>
            <person name="Hibbett D.S."/>
        </authorList>
    </citation>
    <scope>NUCLEOTIDE SEQUENCE [LARGE SCALE GENOMIC DNA]</scope>
    <source>
        <strain evidence="1 2">CBS 109695</strain>
    </source>
</reference>
<dbReference type="AlphaFoldDB" id="A0A167WHC1"/>
<evidence type="ECO:0000313" key="1">
    <source>
        <dbReference type="EMBL" id="KZP06101.1"/>
    </source>
</evidence>
<evidence type="ECO:0000313" key="2">
    <source>
        <dbReference type="Proteomes" id="UP000076532"/>
    </source>
</evidence>
<protein>
    <recommendedName>
        <fullName evidence="3">Protein kinase domain-containing protein</fullName>
    </recommendedName>
</protein>
<organism evidence="1 2">
    <name type="scientific">Athelia psychrophila</name>
    <dbReference type="NCBI Taxonomy" id="1759441"/>
    <lineage>
        <taxon>Eukaryota</taxon>
        <taxon>Fungi</taxon>
        <taxon>Dikarya</taxon>
        <taxon>Basidiomycota</taxon>
        <taxon>Agaricomycotina</taxon>
        <taxon>Agaricomycetes</taxon>
        <taxon>Agaricomycetidae</taxon>
        <taxon>Atheliales</taxon>
        <taxon>Atheliaceae</taxon>
        <taxon>Athelia</taxon>
    </lineage>
</organism>
<proteinExistence type="predicted"/>
<gene>
    <name evidence="1" type="ORF">FIBSPDRAFT_876854</name>
</gene>
<evidence type="ECO:0008006" key="3">
    <source>
        <dbReference type="Google" id="ProtNLM"/>
    </source>
</evidence>
<dbReference type="OrthoDB" id="1924919at2759"/>
<dbReference type="EMBL" id="KV417804">
    <property type="protein sequence ID" value="KZP06101.1"/>
    <property type="molecule type" value="Genomic_DNA"/>
</dbReference>
<dbReference type="Proteomes" id="UP000076532">
    <property type="component" value="Unassembled WGS sequence"/>
</dbReference>
<keyword evidence="2" id="KW-1185">Reference proteome</keyword>
<accession>A0A167WHC1</accession>